<feature type="domain" description="THAP-type" evidence="6">
    <location>
        <begin position="1"/>
        <end position="98"/>
    </location>
</feature>
<gene>
    <name evidence="7" type="ORF">AALO_G00304340</name>
</gene>
<dbReference type="AlphaFoldDB" id="A0AAV6FF49"/>
<evidence type="ECO:0000313" key="8">
    <source>
        <dbReference type="Proteomes" id="UP000823561"/>
    </source>
</evidence>
<dbReference type="GO" id="GO:0008270">
    <property type="term" value="F:zinc ion binding"/>
    <property type="evidence" value="ECO:0007669"/>
    <property type="project" value="UniProtKB-KW"/>
</dbReference>
<dbReference type="SMART" id="SM00980">
    <property type="entry name" value="THAP"/>
    <property type="match status" value="1"/>
</dbReference>
<evidence type="ECO:0000256" key="4">
    <source>
        <dbReference type="ARBA" id="ARBA00023125"/>
    </source>
</evidence>
<dbReference type="EMBL" id="JADWDJ010000024">
    <property type="protein sequence ID" value="KAG5261424.1"/>
    <property type="molecule type" value="Genomic_DNA"/>
</dbReference>
<reference evidence="7" key="1">
    <citation type="submission" date="2020-10" db="EMBL/GenBank/DDBJ databases">
        <title>Chromosome-scale genome assembly of the Allis shad, Alosa alosa.</title>
        <authorList>
            <person name="Margot Z."/>
            <person name="Christophe K."/>
            <person name="Cabau C."/>
            <person name="Louis A."/>
            <person name="Berthelot C."/>
            <person name="Parey E."/>
            <person name="Roest Crollius H."/>
            <person name="Montfort J."/>
            <person name="Robinson-Rechavi M."/>
            <person name="Bucao C."/>
            <person name="Bouchez O."/>
            <person name="Gislard M."/>
            <person name="Lluch J."/>
            <person name="Milhes M."/>
            <person name="Lampietro C."/>
            <person name="Lopez Roques C."/>
            <person name="Donnadieu C."/>
            <person name="Braasch I."/>
            <person name="Desvignes T."/>
            <person name="Postlethwait J."/>
            <person name="Bobe J."/>
            <person name="Guiguen Y."/>
        </authorList>
    </citation>
    <scope>NUCLEOTIDE SEQUENCE</scope>
    <source>
        <strain evidence="7">M-15738</strain>
        <tissue evidence="7">Blood</tissue>
    </source>
</reference>
<dbReference type="PROSITE" id="PS50950">
    <property type="entry name" value="ZF_THAP"/>
    <property type="match status" value="1"/>
</dbReference>
<keyword evidence="2 5" id="KW-0863">Zinc-finger</keyword>
<proteinExistence type="predicted"/>
<name>A0AAV6FF49_9TELE</name>
<evidence type="ECO:0000313" key="7">
    <source>
        <dbReference type="EMBL" id="KAG5261424.1"/>
    </source>
</evidence>
<dbReference type="Proteomes" id="UP000823561">
    <property type="component" value="Chromosome 24"/>
</dbReference>
<organism evidence="7 8">
    <name type="scientific">Alosa alosa</name>
    <name type="common">allis shad</name>
    <dbReference type="NCBI Taxonomy" id="278164"/>
    <lineage>
        <taxon>Eukaryota</taxon>
        <taxon>Metazoa</taxon>
        <taxon>Chordata</taxon>
        <taxon>Craniata</taxon>
        <taxon>Vertebrata</taxon>
        <taxon>Euteleostomi</taxon>
        <taxon>Actinopterygii</taxon>
        <taxon>Neopterygii</taxon>
        <taxon>Teleostei</taxon>
        <taxon>Clupei</taxon>
        <taxon>Clupeiformes</taxon>
        <taxon>Clupeoidei</taxon>
        <taxon>Clupeidae</taxon>
        <taxon>Alosa</taxon>
    </lineage>
</organism>
<keyword evidence="8" id="KW-1185">Reference proteome</keyword>
<dbReference type="Pfam" id="PF05485">
    <property type="entry name" value="THAP"/>
    <property type="match status" value="1"/>
</dbReference>
<evidence type="ECO:0000256" key="3">
    <source>
        <dbReference type="ARBA" id="ARBA00022833"/>
    </source>
</evidence>
<keyword evidence="1" id="KW-0479">Metal-binding</keyword>
<comment type="caution">
    <text evidence="7">The sequence shown here is derived from an EMBL/GenBank/DDBJ whole genome shotgun (WGS) entry which is preliminary data.</text>
</comment>
<protein>
    <recommendedName>
        <fullName evidence="6">THAP-type domain-containing protein</fullName>
    </recommendedName>
</protein>
<keyword evidence="3" id="KW-0862">Zinc</keyword>
<accession>A0AAV6FF49</accession>
<keyword evidence="4 5" id="KW-0238">DNA-binding</keyword>
<dbReference type="GO" id="GO:0003677">
    <property type="term" value="F:DNA binding"/>
    <property type="evidence" value="ECO:0007669"/>
    <property type="project" value="UniProtKB-UniRule"/>
</dbReference>
<sequence length="154" mass="17857">MPGRACCVVGCFNSSTKLQAWKKIVCEIHKPLLHIDCPCLRPYGLHRAPGRAEDQDVRQKWMKHINRDGFKPNKNTVVCGIHFPDGQPTRENPYPVLFMGYECHLDLPPKEDVLSHYTRTQLLNLKLWKQMWMSGIWRICLCRRVTSEPSGQIT</sequence>
<dbReference type="InterPro" id="IPR006612">
    <property type="entry name" value="THAP_Znf"/>
</dbReference>
<evidence type="ECO:0000256" key="2">
    <source>
        <dbReference type="ARBA" id="ARBA00022771"/>
    </source>
</evidence>
<dbReference type="SUPFAM" id="SSF57716">
    <property type="entry name" value="Glucocorticoid receptor-like (DNA-binding domain)"/>
    <property type="match status" value="1"/>
</dbReference>
<evidence type="ECO:0000256" key="1">
    <source>
        <dbReference type="ARBA" id="ARBA00022723"/>
    </source>
</evidence>
<evidence type="ECO:0000256" key="5">
    <source>
        <dbReference type="PROSITE-ProRule" id="PRU00309"/>
    </source>
</evidence>
<evidence type="ECO:0000259" key="6">
    <source>
        <dbReference type="PROSITE" id="PS50950"/>
    </source>
</evidence>